<dbReference type="InterPro" id="IPR023828">
    <property type="entry name" value="Peptidase_S8_Ser-AS"/>
</dbReference>
<keyword evidence="7" id="KW-0472">Membrane</keyword>
<dbReference type="InterPro" id="IPR050131">
    <property type="entry name" value="Peptidase_S8_subtilisin-like"/>
</dbReference>
<dbReference type="PROSITE" id="PS00138">
    <property type="entry name" value="SUBTILASE_SER"/>
    <property type="match status" value="1"/>
</dbReference>
<feature type="region of interest" description="Disordered" evidence="6">
    <location>
        <begin position="349"/>
        <end position="381"/>
    </location>
</feature>
<evidence type="ECO:0000256" key="6">
    <source>
        <dbReference type="SAM" id="MobiDB-lite"/>
    </source>
</evidence>
<dbReference type="EMBL" id="SPQB01000007">
    <property type="protein sequence ID" value="TFU33642.1"/>
    <property type="molecule type" value="Genomic_DNA"/>
</dbReference>
<evidence type="ECO:0000256" key="3">
    <source>
        <dbReference type="ARBA" id="ARBA00022801"/>
    </source>
</evidence>
<dbReference type="PROSITE" id="PS51892">
    <property type="entry name" value="SUBTILASE"/>
    <property type="match status" value="1"/>
</dbReference>
<dbReference type="InterPro" id="IPR036852">
    <property type="entry name" value="Peptidase_S8/S53_dom_sf"/>
</dbReference>
<name>A0A4Y9FWD3_9MICO</name>
<evidence type="ECO:0000313" key="10">
    <source>
        <dbReference type="Proteomes" id="UP000298358"/>
    </source>
</evidence>
<feature type="compositionally biased region" description="Low complexity" evidence="6">
    <location>
        <begin position="14"/>
        <end position="24"/>
    </location>
</feature>
<feature type="compositionally biased region" description="Low complexity" evidence="6">
    <location>
        <begin position="353"/>
        <end position="363"/>
    </location>
</feature>
<dbReference type="PANTHER" id="PTHR43806:SF11">
    <property type="entry name" value="CEREVISIN-RELATED"/>
    <property type="match status" value="1"/>
</dbReference>
<dbReference type="InterPro" id="IPR022398">
    <property type="entry name" value="Peptidase_S8_His-AS"/>
</dbReference>
<dbReference type="GO" id="GO:0004252">
    <property type="term" value="F:serine-type endopeptidase activity"/>
    <property type="evidence" value="ECO:0007669"/>
    <property type="project" value="UniProtKB-UniRule"/>
</dbReference>
<dbReference type="OrthoDB" id="9798386at2"/>
<dbReference type="AlphaFoldDB" id="A0A4Y9FWD3"/>
<sequence>MLTGAAAGVPPTDTEPTPRSAATPSPSPSPTKEPSERDRQYWIDDYGIKEAWKTSQGEGVTVAVIDTGIVDGPEAFKGAVAGGTDVSGVGAQDGRTPVDVVNRNHGSWVASLVAARNGGDADKMIGVAPKAKLLSVSVGFGDSATVPFVEQIAEAITWSVDHGADIINLSLTTNAQSWDESWDDAFLYAMQHDVVIVAAAGNRGSGTNVVGAPATIPGVLTVAGVDPEGKPSVEASTQGITIGVSAPSEKLLGISADGVLKEWKGTSGAAPIVTGVAALVRSAHPDASAIDVINRIVQTARKPKGVTEVPHPLYGYGLVDAEAAVTADVPAATRNPMGDLERWIEVNRRKPAEQQPTPTVTPVEVPPLPPAEGRPEAGSSFLPSQEELRTGTLPLAALSGAGILVVLGVIAAVRRVRSARVRRSPGKP</sequence>
<feature type="active site" description="Charge relay system" evidence="5">
    <location>
        <position position="105"/>
    </location>
</feature>
<dbReference type="Pfam" id="PF00082">
    <property type="entry name" value="Peptidase_S8"/>
    <property type="match status" value="1"/>
</dbReference>
<dbReference type="Proteomes" id="UP000298358">
    <property type="component" value="Unassembled WGS sequence"/>
</dbReference>
<feature type="active site" description="Charge relay system" evidence="5">
    <location>
        <position position="66"/>
    </location>
</feature>
<organism evidence="9 10">
    <name type="scientific">Microbacterium paludicola</name>
    <dbReference type="NCBI Taxonomy" id="300019"/>
    <lineage>
        <taxon>Bacteria</taxon>
        <taxon>Bacillati</taxon>
        <taxon>Actinomycetota</taxon>
        <taxon>Actinomycetes</taxon>
        <taxon>Micrococcales</taxon>
        <taxon>Microbacteriaceae</taxon>
        <taxon>Microbacterium</taxon>
    </lineage>
</organism>
<keyword evidence="7" id="KW-1133">Transmembrane helix</keyword>
<evidence type="ECO:0000259" key="8">
    <source>
        <dbReference type="Pfam" id="PF00082"/>
    </source>
</evidence>
<evidence type="ECO:0000313" key="9">
    <source>
        <dbReference type="EMBL" id="TFU33642.1"/>
    </source>
</evidence>
<dbReference type="PANTHER" id="PTHR43806">
    <property type="entry name" value="PEPTIDASE S8"/>
    <property type="match status" value="1"/>
</dbReference>
<feature type="region of interest" description="Disordered" evidence="6">
    <location>
        <begin position="1"/>
        <end position="38"/>
    </location>
</feature>
<dbReference type="InterPro" id="IPR015500">
    <property type="entry name" value="Peptidase_S8_subtilisin-rel"/>
</dbReference>
<proteinExistence type="inferred from homology"/>
<keyword evidence="3 5" id="KW-0378">Hydrolase</keyword>
<keyword evidence="7" id="KW-0812">Transmembrane</keyword>
<evidence type="ECO:0000256" key="5">
    <source>
        <dbReference type="PROSITE-ProRule" id="PRU01240"/>
    </source>
</evidence>
<evidence type="ECO:0000256" key="1">
    <source>
        <dbReference type="ARBA" id="ARBA00011073"/>
    </source>
</evidence>
<evidence type="ECO:0000256" key="4">
    <source>
        <dbReference type="ARBA" id="ARBA00022825"/>
    </source>
</evidence>
<dbReference type="InterPro" id="IPR000209">
    <property type="entry name" value="Peptidase_S8/S53_dom"/>
</dbReference>
<protein>
    <submittedName>
        <fullName evidence="9">Peptidase S8</fullName>
    </submittedName>
</protein>
<feature type="domain" description="Peptidase S8/S53" evidence="8">
    <location>
        <begin position="57"/>
        <end position="317"/>
    </location>
</feature>
<gene>
    <name evidence="9" type="ORF">E4U02_05085</name>
</gene>
<evidence type="ECO:0000256" key="2">
    <source>
        <dbReference type="ARBA" id="ARBA00022670"/>
    </source>
</evidence>
<dbReference type="PROSITE" id="PS00137">
    <property type="entry name" value="SUBTILASE_HIS"/>
    <property type="match status" value="1"/>
</dbReference>
<keyword evidence="10" id="KW-1185">Reference proteome</keyword>
<dbReference type="Gene3D" id="3.40.50.200">
    <property type="entry name" value="Peptidase S8/S53 domain"/>
    <property type="match status" value="1"/>
</dbReference>
<evidence type="ECO:0000256" key="7">
    <source>
        <dbReference type="SAM" id="Phobius"/>
    </source>
</evidence>
<feature type="transmembrane region" description="Helical" evidence="7">
    <location>
        <begin position="393"/>
        <end position="413"/>
    </location>
</feature>
<reference evidence="9 10" key="1">
    <citation type="submission" date="2019-03" db="EMBL/GenBank/DDBJ databases">
        <title>Diversity of the mouse oral microbiome.</title>
        <authorList>
            <person name="Joseph S."/>
            <person name="Aduse-Opoku J."/>
            <person name="Curtis M."/>
            <person name="Wade W."/>
            <person name="Hashim A."/>
        </authorList>
    </citation>
    <scope>NUCLEOTIDE SEQUENCE [LARGE SCALE GENOMIC DNA]</scope>
    <source>
        <strain evidence="9 10">P1012</strain>
    </source>
</reference>
<dbReference type="SUPFAM" id="SSF52743">
    <property type="entry name" value="Subtilisin-like"/>
    <property type="match status" value="1"/>
</dbReference>
<keyword evidence="2 5" id="KW-0645">Protease</keyword>
<comment type="caution">
    <text evidence="9">The sequence shown here is derived from an EMBL/GenBank/DDBJ whole genome shotgun (WGS) entry which is preliminary data.</text>
</comment>
<accession>A0A4Y9FWD3</accession>
<dbReference type="GO" id="GO:0006508">
    <property type="term" value="P:proteolysis"/>
    <property type="evidence" value="ECO:0007669"/>
    <property type="project" value="UniProtKB-KW"/>
</dbReference>
<keyword evidence="4 5" id="KW-0720">Serine protease</keyword>
<comment type="similarity">
    <text evidence="1 5">Belongs to the peptidase S8 family.</text>
</comment>
<feature type="active site" description="Charge relay system" evidence="5">
    <location>
        <position position="267"/>
    </location>
</feature>
<dbReference type="PRINTS" id="PR00723">
    <property type="entry name" value="SUBTILISIN"/>
</dbReference>